<evidence type="ECO:0000313" key="2">
    <source>
        <dbReference type="Ensembl" id="ENSOSIP00000016812.1"/>
    </source>
</evidence>
<organism evidence="2 3">
    <name type="scientific">Oryzias sinensis</name>
    <name type="common">Chinese medaka</name>
    <dbReference type="NCBI Taxonomy" id="183150"/>
    <lineage>
        <taxon>Eukaryota</taxon>
        <taxon>Metazoa</taxon>
        <taxon>Chordata</taxon>
        <taxon>Craniata</taxon>
        <taxon>Vertebrata</taxon>
        <taxon>Euteleostomi</taxon>
        <taxon>Actinopterygii</taxon>
        <taxon>Neopterygii</taxon>
        <taxon>Teleostei</taxon>
        <taxon>Neoteleostei</taxon>
        <taxon>Acanthomorphata</taxon>
        <taxon>Ovalentaria</taxon>
        <taxon>Atherinomorphae</taxon>
        <taxon>Beloniformes</taxon>
        <taxon>Adrianichthyidae</taxon>
        <taxon>Oryziinae</taxon>
        <taxon>Oryzias</taxon>
    </lineage>
</organism>
<dbReference type="InterPro" id="IPR013783">
    <property type="entry name" value="Ig-like_fold"/>
</dbReference>
<evidence type="ECO:0000259" key="1">
    <source>
        <dbReference type="Pfam" id="PF07686"/>
    </source>
</evidence>
<dbReference type="Proteomes" id="UP000694383">
    <property type="component" value="Unplaced"/>
</dbReference>
<protein>
    <recommendedName>
        <fullName evidence="1">Immunoglobulin V-set domain-containing protein</fullName>
    </recommendedName>
</protein>
<evidence type="ECO:0000313" key="3">
    <source>
        <dbReference type="Proteomes" id="UP000694383"/>
    </source>
</evidence>
<accession>A0A8C7XSE2</accession>
<dbReference type="Pfam" id="PF07686">
    <property type="entry name" value="V-set"/>
    <property type="match status" value="1"/>
</dbReference>
<reference evidence="2" key="1">
    <citation type="submission" date="2025-08" db="UniProtKB">
        <authorList>
            <consortium name="Ensembl"/>
        </authorList>
    </citation>
    <scope>IDENTIFICATION</scope>
</reference>
<feature type="domain" description="Immunoglobulin V-set" evidence="1">
    <location>
        <begin position="7"/>
        <end position="62"/>
    </location>
</feature>
<dbReference type="InterPro" id="IPR036179">
    <property type="entry name" value="Ig-like_dom_sf"/>
</dbReference>
<keyword evidence="3" id="KW-1185">Reference proteome</keyword>
<dbReference type="AlphaFoldDB" id="A0A8C7XSE2"/>
<reference evidence="2" key="2">
    <citation type="submission" date="2025-09" db="UniProtKB">
        <authorList>
            <consortium name="Ensembl"/>
        </authorList>
    </citation>
    <scope>IDENTIFICATION</scope>
</reference>
<proteinExistence type="predicted"/>
<dbReference type="InterPro" id="IPR013106">
    <property type="entry name" value="Ig_V-set"/>
</dbReference>
<dbReference type="SUPFAM" id="SSF48726">
    <property type="entry name" value="Immunoglobulin"/>
    <property type="match status" value="1"/>
</dbReference>
<name>A0A8C7XSE2_9TELE</name>
<sequence length="67" mass="7373">MIASDSNVSMRDGFKERFLMTSNITHVFLNIKSVNFSDSGLYFCGHKNGASAVIFGATHLLVYGKII</sequence>
<dbReference type="Ensembl" id="ENSOSIT00000017771.1">
    <property type="protein sequence ID" value="ENSOSIP00000016812.1"/>
    <property type="gene ID" value="ENSOSIG00000009227.1"/>
</dbReference>
<dbReference type="GeneTree" id="ENSGT00940000177249"/>
<dbReference type="Gene3D" id="2.60.40.10">
    <property type="entry name" value="Immunoglobulins"/>
    <property type="match status" value="1"/>
</dbReference>